<sequence length="59" mass="6137">MGPTESFCFDVAELIETRPPGFPCLGAADSTKEGEVLLAQAGSAVDIATKAIAKEKRVV</sequence>
<accession>A0A373F840</accession>
<organism evidence="1 2">
    <name type="scientific">Comamonas testosteroni</name>
    <name type="common">Pseudomonas testosteroni</name>
    <dbReference type="NCBI Taxonomy" id="285"/>
    <lineage>
        <taxon>Bacteria</taxon>
        <taxon>Pseudomonadati</taxon>
        <taxon>Pseudomonadota</taxon>
        <taxon>Betaproteobacteria</taxon>
        <taxon>Burkholderiales</taxon>
        <taxon>Comamonadaceae</taxon>
        <taxon>Comamonas</taxon>
    </lineage>
</organism>
<comment type="caution">
    <text evidence="1">The sequence shown here is derived from an EMBL/GenBank/DDBJ whole genome shotgun (WGS) entry which is preliminary data.</text>
</comment>
<name>A0A373F840_COMTE</name>
<protein>
    <submittedName>
        <fullName evidence="1">Uncharacterized protein</fullName>
    </submittedName>
</protein>
<gene>
    <name evidence="1" type="ORF">DZC30_21015</name>
</gene>
<dbReference type="AlphaFoldDB" id="A0A373F840"/>
<dbReference type="Proteomes" id="UP000261948">
    <property type="component" value="Unassembled WGS sequence"/>
</dbReference>
<proteinExistence type="predicted"/>
<evidence type="ECO:0000313" key="2">
    <source>
        <dbReference type="Proteomes" id="UP000261948"/>
    </source>
</evidence>
<keyword evidence="2" id="KW-1185">Reference proteome</keyword>
<reference evidence="1 2" key="1">
    <citation type="submission" date="2018-08" db="EMBL/GenBank/DDBJ databases">
        <title>Comamonas testosteroni strain SWCO2.</title>
        <authorList>
            <person name="Jiang N."/>
            <person name="Zhang X.Z."/>
        </authorList>
    </citation>
    <scope>NUCLEOTIDE SEQUENCE [LARGE SCALE GENOMIC DNA]</scope>
    <source>
        <strain evidence="1 2">SWCO2</strain>
    </source>
</reference>
<dbReference type="EMBL" id="QURR01000041">
    <property type="protein sequence ID" value="RGE40107.1"/>
    <property type="molecule type" value="Genomic_DNA"/>
</dbReference>
<evidence type="ECO:0000313" key="1">
    <source>
        <dbReference type="EMBL" id="RGE40107.1"/>
    </source>
</evidence>